<name>A0ABN9SII8_9DINO</name>
<dbReference type="EMBL" id="CAUYUJ010011307">
    <property type="protein sequence ID" value="CAK0831528.1"/>
    <property type="molecule type" value="Genomic_DNA"/>
</dbReference>
<feature type="non-terminal residue" evidence="1">
    <location>
        <position position="108"/>
    </location>
</feature>
<accession>A0ABN9SII8</accession>
<protein>
    <submittedName>
        <fullName evidence="1">Uncharacterized protein</fullName>
    </submittedName>
</protein>
<gene>
    <name evidence="1" type="ORF">PCOR1329_LOCUS29826</name>
</gene>
<dbReference type="Proteomes" id="UP001189429">
    <property type="component" value="Unassembled WGS sequence"/>
</dbReference>
<organism evidence="1 2">
    <name type="scientific">Prorocentrum cordatum</name>
    <dbReference type="NCBI Taxonomy" id="2364126"/>
    <lineage>
        <taxon>Eukaryota</taxon>
        <taxon>Sar</taxon>
        <taxon>Alveolata</taxon>
        <taxon>Dinophyceae</taxon>
        <taxon>Prorocentrales</taxon>
        <taxon>Prorocentraceae</taxon>
        <taxon>Prorocentrum</taxon>
    </lineage>
</organism>
<comment type="caution">
    <text evidence="1">The sequence shown here is derived from an EMBL/GenBank/DDBJ whole genome shotgun (WGS) entry which is preliminary data.</text>
</comment>
<keyword evidence="2" id="KW-1185">Reference proteome</keyword>
<sequence>ALLAFQCPVAPCPYAVKMAGSSTGTELVFLSDDQCQRVIGDNNRKTLDIIYDCLGLGKSNGLSLWHFLIFGTCLGQRVACTRWQGHLQRHLRHEKQRLETHKRLYVER</sequence>
<evidence type="ECO:0000313" key="2">
    <source>
        <dbReference type="Proteomes" id="UP001189429"/>
    </source>
</evidence>
<evidence type="ECO:0000313" key="1">
    <source>
        <dbReference type="EMBL" id="CAK0831528.1"/>
    </source>
</evidence>
<reference evidence="1" key="1">
    <citation type="submission" date="2023-10" db="EMBL/GenBank/DDBJ databases">
        <authorList>
            <person name="Chen Y."/>
            <person name="Shah S."/>
            <person name="Dougan E. K."/>
            <person name="Thang M."/>
            <person name="Chan C."/>
        </authorList>
    </citation>
    <scope>NUCLEOTIDE SEQUENCE [LARGE SCALE GENOMIC DNA]</scope>
</reference>
<proteinExistence type="predicted"/>
<feature type="non-terminal residue" evidence="1">
    <location>
        <position position="1"/>
    </location>
</feature>